<dbReference type="Proteomes" id="UP001152523">
    <property type="component" value="Unassembled WGS sequence"/>
</dbReference>
<evidence type="ECO:0000313" key="3">
    <source>
        <dbReference type="Proteomes" id="UP001152523"/>
    </source>
</evidence>
<dbReference type="AlphaFoldDB" id="A0AAV0C7Q1"/>
<name>A0AAV0C7Q1_9ASTE</name>
<dbReference type="Pfam" id="PF24750">
    <property type="entry name" value="b-prop_At3g26010-like"/>
    <property type="match status" value="1"/>
</dbReference>
<dbReference type="InterPro" id="IPR055290">
    <property type="entry name" value="At3g26010-like"/>
</dbReference>
<organism evidence="2 3">
    <name type="scientific">Cuscuta epithymum</name>
    <dbReference type="NCBI Taxonomy" id="186058"/>
    <lineage>
        <taxon>Eukaryota</taxon>
        <taxon>Viridiplantae</taxon>
        <taxon>Streptophyta</taxon>
        <taxon>Embryophyta</taxon>
        <taxon>Tracheophyta</taxon>
        <taxon>Spermatophyta</taxon>
        <taxon>Magnoliopsida</taxon>
        <taxon>eudicotyledons</taxon>
        <taxon>Gunneridae</taxon>
        <taxon>Pentapetalae</taxon>
        <taxon>asterids</taxon>
        <taxon>lamiids</taxon>
        <taxon>Solanales</taxon>
        <taxon>Convolvulaceae</taxon>
        <taxon>Cuscuteae</taxon>
        <taxon>Cuscuta</taxon>
        <taxon>Cuscuta subgen. Cuscuta</taxon>
    </lineage>
</organism>
<keyword evidence="3" id="KW-1185">Reference proteome</keyword>
<dbReference type="SUPFAM" id="SSF81383">
    <property type="entry name" value="F-box domain"/>
    <property type="match status" value="1"/>
</dbReference>
<proteinExistence type="predicted"/>
<protein>
    <recommendedName>
        <fullName evidence="1">F-box domain-containing protein</fullName>
    </recommendedName>
</protein>
<dbReference type="Pfam" id="PF00646">
    <property type="entry name" value="F-box"/>
    <property type="match status" value="1"/>
</dbReference>
<gene>
    <name evidence="2" type="ORF">CEPIT_LOCUS3640</name>
</gene>
<dbReference type="InterPro" id="IPR036047">
    <property type="entry name" value="F-box-like_dom_sf"/>
</dbReference>
<comment type="caution">
    <text evidence="2">The sequence shown here is derived from an EMBL/GenBank/DDBJ whole genome shotgun (WGS) entry which is preliminary data.</text>
</comment>
<dbReference type="PANTHER" id="PTHR35546:SF130">
    <property type="entry name" value="EXPRESSED PROTEIN"/>
    <property type="match status" value="1"/>
</dbReference>
<dbReference type="InterPro" id="IPR001810">
    <property type="entry name" value="F-box_dom"/>
</dbReference>
<dbReference type="PANTHER" id="PTHR35546">
    <property type="entry name" value="F-BOX PROTEIN INTERACTION DOMAIN PROTEIN-RELATED"/>
    <property type="match status" value="1"/>
</dbReference>
<dbReference type="EMBL" id="CAMAPF010000018">
    <property type="protein sequence ID" value="CAH9070882.1"/>
    <property type="molecule type" value="Genomic_DNA"/>
</dbReference>
<accession>A0AAV0C7Q1</accession>
<evidence type="ECO:0000259" key="1">
    <source>
        <dbReference type="SMART" id="SM00256"/>
    </source>
</evidence>
<reference evidence="2" key="1">
    <citation type="submission" date="2022-07" db="EMBL/GenBank/DDBJ databases">
        <authorList>
            <person name="Macas J."/>
            <person name="Novak P."/>
            <person name="Neumann P."/>
        </authorList>
    </citation>
    <scope>NUCLEOTIDE SEQUENCE</scope>
</reference>
<sequence length="453" mass="52018">MEISSKCSCEEKAASIRKLALSQPESPTVIDLDAIFFSSLNEELVVEILLRLPRTESARYQLVCKRWYSLISSHYFIGRSSPFNHTIVFQFEYNCKCSCNSPPCRPISHSSLKLFSSDPSSDHSLLLQVYGKHDIKLSYLPCPPQRLHKIRLVGAFADLILCYYYSTTPIPHTTLKKKQINYYVSNLLTRQWIPLRPVGDSRDDAAVGFLCLPPSSSESCNSRYNRFIVVRIPYVMRPTRPEVEVQVFSSEEGRWRRRFVSSPLPSRSYNISRPLVAYRGLLHWLKTDCIAVYDPLNSPKRFSRIIPLPTQSPDFPSEGTTGCFGICQDRIRVSRKTRVGTLVLHVWELEDYDSGLWKLVHKVVLQSILSQVSHFADDGWVGSRAFCVLYFDPKNGDDVYFSMCNSILCVDIKRGIIKHHRSICPAPASVWSWRNTFHLDNHWCPTHVSSFQH</sequence>
<dbReference type="SMART" id="SM00256">
    <property type="entry name" value="FBOX"/>
    <property type="match status" value="1"/>
</dbReference>
<dbReference type="Gene3D" id="1.20.1280.50">
    <property type="match status" value="1"/>
</dbReference>
<feature type="domain" description="F-box" evidence="1">
    <location>
        <begin position="40"/>
        <end position="80"/>
    </location>
</feature>
<evidence type="ECO:0000313" key="2">
    <source>
        <dbReference type="EMBL" id="CAH9070882.1"/>
    </source>
</evidence>
<dbReference type="InterPro" id="IPR056592">
    <property type="entry name" value="Beta-prop_At3g26010-like"/>
</dbReference>